<dbReference type="RefSeq" id="WP_126468808.1">
    <property type="nucleotide sequence ID" value="NZ_RXOE01000001.1"/>
</dbReference>
<organism evidence="1 2">
    <name type="scientific">Variovorax gossypii</name>
    <dbReference type="NCBI Taxonomy" id="1679495"/>
    <lineage>
        <taxon>Bacteria</taxon>
        <taxon>Pseudomonadati</taxon>
        <taxon>Pseudomonadota</taxon>
        <taxon>Betaproteobacteria</taxon>
        <taxon>Burkholderiales</taxon>
        <taxon>Comamonadaceae</taxon>
        <taxon>Variovorax</taxon>
    </lineage>
</organism>
<proteinExistence type="predicted"/>
<dbReference type="Proteomes" id="UP000267418">
    <property type="component" value="Unassembled WGS sequence"/>
</dbReference>
<evidence type="ECO:0000313" key="1">
    <source>
        <dbReference type="EMBL" id="RTQ36936.1"/>
    </source>
</evidence>
<evidence type="ECO:0000313" key="2">
    <source>
        <dbReference type="Proteomes" id="UP000267418"/>
    </source>
</evidence>
<accession>A0A3S0H0D7</accession>
<reference evidence="1 2" key="1">
    <citation type="submission" date="2018-12" db="EMBL/GenBank/DDBJ databases">
        <title>The genome of Variovorax gossypii DSM 100435.</title>
        <authorList>
            <person name="Gao J."/>
            <person name="Sun J."/>
        </authorList>
    </citation>
    <scope>NUCLEOTIDE SEQUENCE [LARGE SCALE GENOMIC DNA]</scope>
    <source>
        <strain evidence="1 2">DSM 100435</strain>
    </source>
</reference>
<sequence>MERESRECDARGGGRLVVLAGLALAATVFAAPSAFAELGGAPTLAPSQRVAIGSRKATNQATGTATAESAPSWSMREVTLPDGLIQREYLTADGAVFAVAWRGSHRPELSVLLGTHYARQMSSNARAQRQMGRGSHATTTQADETFAVHASSHQRSSTGVAWLPGLLPAGVDPDTLAIPQGS</sequence>
<dbReference type="AlphaFoldDB" id="A0A3S0H0D7"/>
<name>A0A3S0H0D7_9BURK</name>
<protein>
    <submittedName>
        <fullName evidence="1">DUF2844 domain-containing protein</fullName>
    </submittedName>
</protein>
<dbReference type="InterPro" id="IPR021267">
    <property type="entry name" value="DUF2844"/>
</dbReference>
<keyword evidence="2" id="KW-1185">Reference proteome</keyword>
<gene>
    <name evidence="1" type="ORF">EJP69_04140</name>
</gene>
<dbReference type="EMBL" id="RXOE01000001">
    <property type="protein sequence ID" value="RTQ36936.1"/>
    <property type="molecule type" value="Genomic_DNA"/>
</dbReference>
<dbReference type="OrthoDB" id="7561239at2"/>
<comment type="caution">
    <text evidence="1">The sequence shown here is derived from an EMBL/GenBank/DDBJ whole genome shotgun (WGS) entry which is preliminary data.</text>
</comment>
<dbReference type="Pfam" id="PF11005">
    <property type="entry name" value="DUF2844"/>
    <property type="match status" value="1"/>
</dbReference>